<reference evidence="1 2" key="1">
    <citation type="submission" date="2024-06" db="EMBL/GenBank/DDBJ databases">
        <title>The Natural Products Discovery Center: Release of the First 8490 Sequenced Strains for Exploring Actinobacteria Biosynthetic Diversity.</title>
        <authorList>
            <person name="Kalkreuter E."/>
            <person name="Kautsar S.A."/>
            <person name="Yang D."/>
            <person name="Bader C.D."/>
            <person name="Teijaro C.N."/>
            <person name="Fluegel L."/>
            <person name="Davis C.M."/>
            <person name="Simpson J.R."/>
            <person name="Lauterbach L."/>
            <person name="Steele A.D."/>
            <person name="Gui C."/>
            <person name="Meng S."/>
            <person name="Li G."/>
            <person name="Viehrig K."/>
            <person name="Ye F."/>
            <person name="Su P."/>
            <person name="Kiefer A.F."/>
            <person name="Nichols A."/>
            <person name="Cepeda A.J."/>
            <person name="Yan W."/>
            <person name="Fan B."/>
            <person name="Jiang Y."/>
            <person name="Adhikari A."/>
            <person name="Zheng C.-J."/>
            <person name="Schuster L."/>
            <person name="Cowan T.M."/>
            <person name="Smanski M.J."/>
            <person name="Chevrette M.G."/>
            <person name="De Carvalho L.P.S."/>
            <person name="Shen B."/>
        </authorList>
    </citation>
    <scope>NUCLEOTIDE SEQUENCE [LARGE SCALE GENOMIC DNA]</scope>
    <source>
        <strain evidence="1 2">NPDC047833</strain>
    </source>
</reference>
<keyword evidence="2" id="KW-1185">Reference proteome</keyword>
<name>A0ABV3M2M6_9ACTN</name>
<comment type="caution">
    <text evidence="1">The sequence shown here is derived from an EMBL/GenBank/DDBJ whole genome shotgun (WGS) entry which is preliminary data.</text>
</comment>
<evidence type="ECO:0000313" key="1">
    <source>
        <dbReference type="EMBL" id="MEW2365948.1"/>
    </source>
</evidence>
<gene>
    <name evidence="1" type="ORF">AB0887_28855</name>
</gene>
<organism evidence="1 2">
    <name type="scientific">Streptomyces huasconensis</name>
    <dbReference type="NCBI Taxonomy" id="1854574"/>
    <lineage>
        <taxon>Bacteria</taxon>
        <taxon>Bacillati</taxon>
        <taxon>Actinomycetota</taxon>
        <taxon>Actinomycetes</taxon>
        <taxon>Kitasatosporales</taxon>
        <taxon>Streptomycetaceae</taxon>
        <taxon>Streptomyces</taxon>
    </lineage>
</organism>
<proteinExistence type="predicted"/>
<protein>
    <submittedName>
        <fullName evidence="1">Uncharacterized protein</fullName>
    </submittedName>
</protein>
<evidence type="ECO:0000313" key="2">
    <source>
        <dbReference type="Proteomes" id="UP001553843"/>
    </source>
</evidence>
<dbReference type="RefSeq" id="WP_359782869.1">
    <property type="nucleotide sequence ID" value="NZ_JBEYRR010000012.1"/>
</dbReference>
<dbReference type="EMBL" id="JBEYRS010000014">
    <property type="protein sequence ID" value="MEW2365948.1"/>
    <property type="molecule type" value="Genomic_DNA"/>
</dbReference>
<dbReference type="Proteomes" id="UP001553843">
    <property type="component" value="Unassembled WGS sequence"/>
</dbReference>
<accession>A0ABV3M2M6</accession>
<sequence length="49" mass="5499">MDEIERTVDDVVVLNRNVRYAGPISALMAKEHQTSLEEAFHSVLDKEAA</sequence>